<dbReference type="Proteomes" id="UP000264820">
    <property type="component" value="Unplaced"/>
</dbReference>
<protein>
    <submittedName>
        <fullName evidence="11">Galactose-3-O-sulfotransferase 1</fullName>
    </submittedName>
</protein>
<evidence type="ECO:0000256" key="6">
    <source>
        <dbReference type="ARBA" id="ARBA00022989"/>
    </source>
</evidence>
<dbReference type="GO" id="GO:0001733">
    <property type="term" value="F:galactosylceramide sulfotransferase activity"/>
    <property type="evidence" value="ECO:0007669"/>
    <property type="project" value="InterPro"/>
</dbReference>
<feature type="transmembrane region" description="Helical" evidence="10">
    <location>
        <begin position="12"/>
        <end position="32"/>
    </location>
</feature>
<evidence type="ECO:0000313" key="12">
    <source>
        <dbReference type="Proteomes" id="UP000264820"/>
    </source>
</evidence>
<keyword evidence="7" id="KW-0333">Golgi apparatus</keyword>
<evidence type="ECO:0000313" key="11">
    <source>
        <dbReference type="Ensembl" id="ENSHCOP00000013983.1"/>
    </source>
</evidence>
<comment type="subcellular location">
    <subcellularLocation>
        <location evidence="1">Golgi apparatus membrane</location>
        <topology evidence="1">Single-pass type II membrane protein</topology>
    </subcellularLocation>
</comment>
<evidence type="ECO:0000256" key="8">
    <source>
        <dbReference type="ARBA" id="ARBA00023136"/>
    </source>
</evidence>
<dbReference type="SUPFAM" id="SSF52540">
    <property type="entry name" value="P-loop containing nucleoside triphosphate hydrolases"/>
    <property type="match status" value="1"/>
</dbReference>
<keyword evidence="12" id="KW-1185">Reference proteome</keyword>
<dbReference type="Ensembl" id="ENSHCOT00000021481.1">
    <property type="protein sequence ID" value="ENSHCOP00000013983.1"/>
    <property type="gene ID" value="ENSHCOG00000017257.1"/>
</dbReference>
<reference evidence="11" key="1">
    <citation type="submission" date="2025-08" db="UniProtKB">
        <authorList>
            <consortium name="Ensembl"/>
        </authorList>
    </citation>
    <scope>IDENTIFICATION</scope>
</reference>
<accession>A0A3Q2YA25</accession>
<sequence length="415" mass="48393">MLHVAGNKRTAVTRGLILWLLLTNIMVLVYRLTLPTDDTCTLNLGKPFNENLPRPSRRLQTDTCAPSGNIMFLKTHKTASSTLLNILFRFGEKHKLKFAFPDGRNDFFYPSPFRRWQVKSYRPGQCFNVVCNHMRLQPAEVAALLPPDATYVTILRHPACVLESAFHYYHRAVPFTWKIGGRDKLEEFLRSPRTYYRAHAYNAFYLKNLLLFDLGSDNNLDADHPDVTEAIQSLSQRFHLVLIAEYFDESLILLKETLCWSMEDILYFKLNARMSASVSRLTPESRARALGWNGADWRLYRHFNATLWDKVEVYGRERMKRDVAELRRRNAEMRALCLEGGEAVEALRIRDRRFLPWQPLGVKSILGYNVRKDIHPELRSTCEKMLTPEIQYLADLGVNLWLTRLWGCVFLLWTM</sequence>
<evidence type="ECO:0000256" key="2">
    <source>
        <dbReference type="ARBA" id="ARBA00008124"/>
    </source>
</evidence>
<proteinExistence type="inferred from homology"/>
<dbReference type="Gene3D" id="3.40.50.300">
    <property type="entry name" value="P-loop containing nucleotide triphosphate hydrolases"/>
    <property type="match status" value="1"/>
</dbReference>
<name>A0A3Q2YA25_HIPCM</name>
<evidence type="ECO:0000256" key="7">
    <source>
        <dbReference type="ARBA" id="ARBA00023034"/>
    </source>
</evidence>
<keyword evidence="4 10" id="KW-0812">Transmembrane</keyword>
<dbReference type="Pfam" id="PF06990">
    <property type="entry name" value="Gal-3-0_sulfotr"/>
    <property type="match status" value="1"/>
</dbReference>
<dbReference type="FunFam" id="3.40.50.300:FF:000807">
    <property type="entry name" value="galactosylceramide sulfotransferase isoform X1"/>
    <property type="match status" value="1"/>
</dbReference>
<dbReference type="AlphaFoldDB" id="A0A3Q2YA25"/>
<dbReference type="InterPro" id="IPR009729">
    <property type="entry name" value="Gal-3-0_sulfotransfrase"/>
</dbReference>
<evidence type="ECO:0000256" key="5">
    <source>
        <dbReference type="ARBA" id="ARBA00022968"/>
    </source>
</evidence>
<dbReference type="InterPro" id="IPR027417">
    <property type="entry name" value="P-loop_NTPase"/>
</dbReference>
<evidence type="ECO:0000256" key="4">
    <source>
        <dbReference type="ARBA" id="ARBA00022692"/>
    </source>
</evidence>
<evidence type="ECO:0000256" key="10">
    <source>
        <dbReference type="SAM" id="Phobius"/>
    </source>
</evidence>
<dbReference type="PANTHER" id="PTHR14647">
    <property type="entry name" value="GALACTOSE-3-O-SULFOTRANSFERASE"/>
    <property type="match status" value="1"/>
</dbReference>
<dbReference type="GeneTree" id="ENSGT00950000182923"/>
<evidence type="ECO:0000256" key="3">
    <source>
        <dbReference type="ARBA" id="ARBA00022679"/>
    </source>
</evidence>
<keyword evidence="9" id="KW-0325">Glycoprotein</keyword>
<reference evidence="11" key="2">
    <citation type="submission" date="2025-09" db="UniProtKB">
        <authorList>
            <consortium name="Ensembl"/>
        </authorList>
    </citation>
    <scope>IDENTIFICATION</scope>
</reference>
<keyword evidence="5" id="KW-0735">Signal-anchor</keyword>
<dbReference type="STRING" id="109280.ENSHCOP00000013983"/>
<evidence type="ECO:0000256" key="9">
    <source>
        <dbReference type="ARBA" id="ARBA00023180"/>
    </source>
</evidence>
<comment type="similarity">
    <text evidence="2">Belongs to the galactose-3-O-sulfotransferase family.</text>
</comment>
<organism evidence="11 12">
    <name type="scientific">Hippocampus comes</name>
    <name type="common">Tiger tail seahorse</name>
    <dbReference type="NCBI Taxonomy" id="109280"/>
    <lineage>
        <taxon>Eukaryota</taxon>
        <taxon>Metazoa</taxon>
        <taxon>Chordata</taxon>
        <taxon>Craniata</taxon>
        <taxon>Vertebrata</taxon>
        <taxon>Euteleostomi</taxon>
        <taxon>Actinopterygii</taxon>
        <taxon>Neopterygii</taxon>
        <taxon>Teleostei</taxon>
        <taxon>Neoteleostei</taxon>
        <taxon>Acanthomorphata</taxon>
        <taxon>Syngnathiaria</taxon>
        <taxon>Syngnathiformes</taxon>
        <taxon>Syngnathoidei</taxon>
        <taxon>Syngnathidae</taxon>
        <taxon>Hippocampus</taxon>
    </lineage>
</organism>
<keyword evidence="8 10" id="KW-0472">Membrane</keyword>
<dbReference type="GO" id="GO:0006682">
    <property type="term" value="P:galactosylceramide biosynthetic process"/>
    <property type="evidence" value="ECO:0007669"/>
    <property type="project" value="TreeGrafter"/>
</dbReference>
<keyword evidence="3" id="KW-0808">Transferase</keyword>
<keyword evidence="6 10" id="KW-1133">Transmembrane helix</keyword>
<dbReference type="GO" id="GO:0000139">
    <property type="term" value="C:Golgi membrane"/>
    <property type="evidence" value="ECO:0007669"/>
    <property type="project" value="UniProtKB-SubCell"/>
</dbReference>
<dbReference type="PANTHER" id="PTHR14647:SF56">
    <property type="entry name" value="GALACTOSYLCERAMIDE SULFOTRANSFERASE"/>
    <property type="match status" value="1"/>
</dbReference>
<dbReference type="OMA" id="FYSPEAF"/>
<evidence type="ECO:0000256" key="1">
    <source>
        <dbReference type="ARBA" id="ARBA00004323"/>
    </source>
</evidence>
<dbReference type="GO" id="GO:0042552">
    <property type="term" value="P:myelination"/>
    <property type="evidence" value="ECO:0007669"/>
    <property type="project" value="TreeGrafter"/>
</dbReference>